<keyword evidence="2" id="KW-1185">Reference proteome</keyword>
<gene>
    <name evidence="1" type="ORF">POCULU_LOCUS9118</name>
</gene>
<comment type="caution">
    <text evidence="1">The sequence shown here is derived from an EMBL/GenBank/DDBJ whole genome shotgun (WGS) entry which is preliminary data.</text>
</comment>
<accession>A0A9N9DHG6</accession>
<proteinExistence type="predicted"/>
<dbReference type="AlphaFoldDB" id="A0A9N9DHG6"/>
<reference evidence="1" key="1">
    <citation type="submission" date="2021-06" db="EMBL/GenBank/DDBJ databases">
        <authorList>
            <person name="Kallberg Y."/>
            <person name="Tangrot J."/>
            <person name="Rosling A."/>
        </authorList>
    </citation>
    <scope>NUCLEOTIDE SEQUENCE</scope>
    <source>
        <strain evidence="1">IA702</strain>
    </source>
</reference>
<name>A0A9N9DHG6_9GLOM</name>
<evidence type="ECO:0000313" key="2">
    <source>
        <dbReference type="Proteomes" id="UP000789572"/>
    </source>
</evidence>
<evidence type="ECO:0000313" key="1">
    <source>
        <dbReference type="EMBL" id="CAG8635213.1"/>
    </source>
</evidence>
<sequence length="188" mass="20757">MDYSSTVDTSEIWQRSSAYSLLLSSNTRQNTTTTTIQLSDEMIEEWKSLCTNNKWMIGRRSTSTSGWSDPSSLCSNTIGSTPTYLDTSLSPSSPSSTITISDMEHVTSTGYIPCTIEEPVEWQPDGALSNYNLSGEETSIAYYFPPGSEMPPVSLVDGLWDLSSLPVYKGTSAIEEQYQPTTTYSEYP</sequence>
<dbReference type="Proteomes" id="UP000789572">
    <property type="component" value="Unassembled WGS sequence"/>
</dbReference>
<dbReference type="EMBL" id="CAJVPJ010003113">
    <property type="protein sequence ID" value="CAG8635213.1"/>
    <property type="molecule type" value="Genomic_DNA"/>
</dbReference>
<organism evidence="1 2">
    <name type="scientific">Paraglomus occultum</name>
    <dbReference type="NCBI Taxonomy" id="144539"/>
    <lineage>
        <taxon>Eukaryota</taxon>
        <taxon>Fungi</taxon>
        <taxon>Fungi incertae sedis</taxon>
        <taxon>Mucoromycota</taxon>
        <taxon>Glomeromycotina</taxon>
        <taxon>Glomeromycetes</taxon>
        <taxon>Paraglomerales</taxon>
        <taxon>Paraglomeraceae</taxon>
        <taxon>Paraglomus</taxon>
    </lineage>
</organism>
<protein>
    <submittedName>
        <fullName evidence="1">6687_t:CDS:1</fullName>
    </submittedName>
</protein>